<evidence type="ECO:0000313" key="3">
    <source>
        <dbReference type="Proteomes" id="UP000756132"/>
    </source>
</evidence>
<feature type="compositionally biased region" description="Polar residues" evidence="1">
    <location>
        <begin position="203"/>
        <end position="214"/>
    </location>
</feature>
<dbReference type="EMBL" id="CP090166">
    <property type="protein sequence ID" value="UJO16052.1"/>
    <property type="molecule type" value="Genomic_DNA"/>
</dbReference>
<sequence length="479" mass="53933">MAIDMPDNMRPPKGINAAAWQFIDLVNESHNIVTASDLYAYHVLPSITADLEAMGVTLDQEYHADCHAETRWKFLDAQQKKYWKKRVKEYRAGFLQPLERSTYEYFCAERHSMQDDDCSDADDSTRTLDGSSTPFKFLRTITKAQVTSDFESAQKVTSKSRGEPPMEKARLHPTRSPVSRPTFNASAVAKLEAALQEAGPKAPTNNPARSTSTVKKVRTPGAPVVTAPPAKNNTKKVNALRVRGVQYSKHDDAIVHLLGGPAMHLQCPDYTTGISTILCDIAKRMQKDTTLTLRGRYHGVRINFDPRASDVTSIRARLLAAEANGETIDPGQRKLWNPKAKMGFVLRFLVDWNRNSRAFQDCTSTGIKPKTAHRCMNEYTSRWTWLECLAGVIGPVTYARRDVVICTIMQLLRERAKQLCPAALTTGVYGLLEHDGNFGRQLSSCFTYTTLSSEEYCDLMEQKMFDLGRKYNILYLTER</sequence>
<dbReference type="AlphaFoldDB" id="A0A9Q8P7M8"/>
<keyword evidence="3" id="KW-1185">Reference proteome</keyword>
<feature type="region of interest" description="Disordered" evidence="1">
    <location>
        <begin position="151"/>
        <end position="181"/>
    </location>
</feature>
<dbReference type="KEGG" id="ffu:CLAFUR5_04990"/>
<dbReference type="RefSeq" id="XP_047760418.1">
    <property type="nucleotide sequence ID" value="XM_047904138.1"/>
</dbReference>
<reference evidence="2" key="2">
    <citation type="journal article" date="2022" name="Microb. Genom.">
        <title>A chromosome-scale genome assembly of the tomato pathogen Cladosporium fulvum reveals a compartmentalized genome architecture and the presence of a dispensable chromosome.</title>
        <authorList>
            <person name="Zaccaron A.Z."/>
            <person name="Chen L.H."/>
            <person name="Samaras A."/>
            <person name="Stergiopoulos I."/>
        </authorList>
    </citation>
    <scope>NUCLEOTIDE SEQUENCE</scope>
    <source>
        <strain evidence="2">Race5_Kim</strain>
    </source>
</reference>
<organism evidence="2 3">
    <name type="scientific">Passalora fulva</name>
    <name type="common">Tomato leaf mold</name>
    <name type="synonym">Cladosporium fulvum</name>
    <dbReference type="NCBI Taxonomy" id="5499"/>
    <lineage>
        <taxon>Eukaryota</taxon>
        <taxon>Fungi</taxon>
        <taxon>Dikarya</taxon>
        <taxon>Ascomycota</taxon>
        <taxon>Pezizomycotina</taxon>
        <taxon>Dothideomycetes</taxon>
        <taxon>Dothideomycetidae</taxon>
        <taxon>Mycosphaerellales</taxon>
        <taxon>Mycosphaerellaceae</taxon>
        <taxon>Fulvia</taxon>
    </lineage>
</organism>
<feature type="region of interest" description="Disordered" evidence="1">
    <location>
        <begin position="196"/>
        <end position="231"/>
    </location>
</feature>
<feature type="compositionally biased region" description="Basic and acidic residues" evidence="1">
    <location>
        <begin position="160"/>
        <end position="170"/>
    </location>
</feature>
<dbReference type="Proteomes" id="UP000756132">
    <property type="component" value="Chromosome 4"/>
</dbReference>
<gene>
    <name evidence="2" type="ORF">CLAFUR5_04990</name>
</gene>
<protein>
    <submittedName>
        <fullName evidence="2">Uncharacterized protein</fullName>
    </submittedName>
</protein>
<evidence type="ECO:0000256" key="1">
    <source>
        <dbReference type="SAM" id="MobiDB-lite"/>
    </source>
</evidence>
<feature type="compositionally biased region" description="Low complexity" evidence="1">
    <location>
        <begin position="219"/>
        <end position="230"/>
    </location>
</feature>
<dbReference type="OrthoDB" id="2349068at2759"/>
<dbReference type="GeneID" id="71984868"/>
<reference evidence="2" key="1">
    <citation type="submission" date="2021-12" db="EMBL/GenBank/DDBJ databases">
        <authorList>
            <person name="Zaccaron A."/>
            <person name="Stergiopoulos I."/>
        </authorList>
    </citation>
    <scope>NUCLEOTIDE SEQUENCE</scope>
    <source>
        <strain evidence="2">Race5_Kim</strain>
    </source>
</reference>
<evidence type="ECO:0000313" key="2">
    <source>
        <dbReference type="EMBL" id="UJO16052.1"/>
    </source>
</evidence>
<proteinExistence type="predicted"/>
<accession>A0A9Q8P7M8</accession>
<name>A0A9Q8P7M8_PASFU</name>